<dbReference type="PANTHER" id="PTHR47027:SF25">
    <property type="entry name" value="REVERSE TRANSCRIPTASE DOMAIN-CONTAINING PROTEIN"/>
    <property type="match status" value="1"/>
</dbReference>
<evidence type="ECO:0000313" key="3">
    <source>
        <dbReference type="EMBL" id="VDP38607.1"/>
    </source>
</evidence>
<feature type="domain" description="DUF6451" evidence="2">
    <location>
        <begin position="77"/>
        <end position="108"/>
    </location>
</feature>
<accession>A0A183K574</accession>
<feature type="compositionally biased region" description="Basic and acidic residues" evidence="1">
    <location>
        <begin position="128"/>
        <end position="146"/>
    </location>
</feature>
<evidence type="ECO:0000313" key="5">
    <source>
        <dbReference type="WBParaSite" id="SCUD_0001014601-mRNA-1"/>
    </source>
</evidence>
<proteinExistence type="predicted"/>
<organism evidence="5">
    <name type="scientific">Schistosoma curassoni</name>
    <dbReference type="NCBI Taxonomy" id="6186"/>
    <lineage>
        <taxon>Eukaryota</taxon>
        <taxon>Metazoa</taxon>
        <taxon>Spiralia</taxon>
        <taxon>Lophotrochozoa</taxon>
        <taxon>Platyhelminthes</taxon>
        <taxon>Trematoda</taxon>
        <taxon>Digenea</taxon>
        <taxon>Strigeidida</taxon>
        <taxon>Schistosomatoidea</taxon>
        <taxon>Schistosomatidae</taxon>
        <taxon>Schistosoma</taxon>
    </lineage>
</organism>
<dbReference type="InterPro" id="IPR045609">
    <property type="entry name" value="DUF6451"/>
</dbReference>
<keyword evidence="4" id="KW-1185">Reference proteome</keyword>
<dbReference type="WBParaSite" id="SCUD_0001014601-mRNA-1">
    <property type="protein sequence ID" value="SCUD_0001014601-mRNA-1"/>
    <property type="gene ID" value="SCUD_0001014601"/>
</dbReference>
<evidence type="ECO:0000259" key="2">
    <source>
        <dbReference type="Pfam" id="PF20049"/>
    </source>
</evidence>
<dbReference type="AlphaFoldDB" id="A0A183K574"/>
<name>A0A183K574_9TREM</name>
<dbReference type="EMBL" id="UZAK01033609">
    <property type="protein sequence ID" value="VDP38607.1"/>
    <property type="molecule type" value="Genomic_DNA"/>
</dbReference>
<reference evidence="5" key="1">
    <citation type="submission" date="2016-06" db="UniProtKB">
        <authorList>
            <consortium name="WormBaseParasite"/>
        </authorList>
    </citation>
    <scope>IDENTIFICATION</scope>
</reference>
<gene>
    <name evidence="3" type="ORF">SCUD_LOCUS10146</name>
</gene>
<reference evidence="3 4" key="2">
    <citation type="submission" date="2018-11" db="EMBL/GenBank/DDBJ databases">
        <authorList>
            <consortium name="Pathogen Informatics"/>
        </authorList>
    </citation>
    <scope>NUCLEOTIDE SEQUENCE [LARGE SCALE GENOMIC DNA]</scope>
    <source>
        <strain evidence="3">Dakar</strain>
        <strain evidence="4">Dakar, Senegal</strain>
    </source>
</reference>
<dbReference type="Pfam" id="PF20049">
    <property type="entry name" value="DUF6451"/>
    <property type="match status" value="1"/>
</dbReference>
<evidence type="ECO:0000256" key="1">
    <source>
        <dbReference type="SAM" id="MobiDB-lite"/>
    </source>
</evidence>
<evidence type="ECO:0000313" key="4">
    <source>
        <dbReference type="Proteomes" id="UP000279833"/>
    </source>
</evidence>
<feature type="region of interest" description="Disordered" evidence="1">
    <location>
        <begin position="120"/>
        <end position="164"/>
    </location>
</feature>
<protein>
    <submittedName>
        <fullName evidence="5">DUF6451 domain-containing protein</fullName>
    </submittedName>
</protein>
<dbReference type="PANTHER" id="PTHR47027">
    <property type="entry name" value="REVERSE TRANSCRIPTASE DOMAIN-CONTAINING PROTEIN"/>
    <property type="match status" value="1"/>
</dbReference>
<dbReference type="Proteomes" id="UP000279833">
    <property type="component" value="Unassembled WGS sequence"/>
</dbReference>
<sequence>MKEKTTSVLEASTAIGLNINKEKSKILPYNIACTSPITVDGEYLEDVKTFTYLGSIIDEQGRSDADVRARFGKASEAYLQLKDIWNSKQYAANTKIRISNTNVKTVLLSVGQTLIATTNCGKEQTGGGRDREESLEVHSTRIEESTQLRQSQALTWNPEDQRTH</sequence>